<evidence type="ECO:0000256" key="1">
    <source>
        <dbReference type="SAM" id="MobiDB-lite"/>
    </source>
</evidence>
<name>A0AAU0MK78_9MICO</name>
<dbReference type="KEGG" id="mliy:RYJ27_05585"/>
<feature type="region of interest" description="Disordered" evidence="1">
    <location>
        <begin position="1"/>
        <end position="28"/>
    </location>
</feature>
<evidence type="ECO:0000313" key="3">
    <source>
        <dbReference type="Proteomes" id="UP001329313"/>
    </source>
</evidence>
<dbReference type="Proteomes" id="UP001329313">
    <property type="component" value="Chromosome"/>
</dbReference>
<dbReference type="RefSeq" id="WP_330171737.1">
    <property type="nucleotide sequence ID" value="NZ_CP137080.1"/>
</dbReference>
<reference evidence="2 3" key="1">
    <citation type="submission" date="2023-10" db="EMBL/GenBank/DDBJ databases">
        <title>Y20.</title>
        <authorList>
            <person name="Zhang G."/>
            <person name="Ding Y."/>
        </authorList>
    </citation>
    <scope>NUCLEOTIDE SEQUENCE [LARGE SCALE GENOMIC DNA]</scope>
    <source>
        <strain evidence="2 3">Y20</strain>
    </source>
</reference>
<gene>
    <name evidence="2" type="ORF">RYJ27_05585</name>
</gene>
<organism evidence="2 3">
    <name type="scientific">Microbacterium limosum</name>
    <dbReference type="NCBI Taxonomy" id="3079935"/>
    <lineage>
        <taxon>Bacteria</taxon>
        <taxon>Bacillati</taxon>
        <taxon>Actinomycetota</taxon>
        <taxon>Actinomycetes</taxon>
        <taxon>Micrococcales</taxon>
        <taxon>Microbacteriaceae</taxon>
        <taxon>Microbacterium</taxon>
    </lineage>
</organism>
<proteinExistence type="predicted"/>
<accession>A0AAU0MK78</accession>
<keyword evidence="3" id="KW-1185">Reference proteome</keyword>
<evidence type="ECO:0000313" key="2">
    <source>
        <dbReference type="EMBL" id="WOQ70667.1"/>
    </source>
</evidence>
<dbReference type="AlphaFoldDB" id="A0AAU0MK78"/>
<feature type="compositionally biased region" description="Polar residues" evidence="1">
    <location>
        <begin position="16"/>
        <end position="28"/>
    </location>
</feature>
<sequence>MALNDANAPTSRLALNRNTRGAQRSEYSAATTRSLNALNADLTEADELIRIALDIAQHAGNTYRQAPEHIRRMLNQLLFDKLLVTTDDDGRHHVDATYQTPFDVIYGPDSRALVHEARHAQSTVIPDGTGQTKEPAETGGLSLDVLSDNLIALVEGSSKSIMVDLRVSEFTT</sequence>
<protein>
    <submittedName>
        <fullName evidence="2">Uncharacterized protein</fullName>
    </submittedName>
</protein>
<dbReference type="EMBL" id="CP137080">
    <property type="protein sequence ID" value="WOQ70667.1"/>
    <property type="molecule type" value="Genomic_DNA"/>
</dbReference>